<dbReference type="PANTHER" id="PTHR43794">
    <property type="entry name" value="AMINOHYDROLASE SSNA-RELATED"/>
    <property type="match status" value="1"/>
</dbReference>
<comment type="caution">
    <text evidence="4">The sequence shown here is derived from an EMBL/GenBank/DDBJ whole genome shotgun (WGS) entry which is preliminary data.</text>
</comment>
<dbReference type="Pfam" id="PF01979">
    <property type="entry name" value="Amidohydro_1"/>
    <property type="match status" value="1"/>
</dbReference>
<organism evidence="4 5">
    <name type="scientific">Paraburkholderia steynii</name>
    <dbReference type="NCBI Taxonomy" id="1245441"/>
    <lineage>
        <taxon>Bacteria</taxon>
        <taxon>Pseudomonadati</taxon>
        <taxon>Pseudomonadota</taxon>
        <taxon>Betaproteobacteria</taxon>
        <taxon>Burkholderiales</taxon>
        <taxon>Burkholderiaceae</taxon>
        <taxon>Paraburkholderia</taxon>
    </lineage>
</organism>
<dbReference type="InterPro" id="IPR011059">
    <property type="entry name" value="Metal-dep_hydrolase_composite"/>
</dbReference>
<name>A0A7Z7BBJ6_9BURK</name>
<evidence type="ECO:0000313" key="4">
    <source>
        <dbReference type="EMBL" id="SDI57711.1"/>
    </source>
</evidence>
<dbReference type="RefSeq" id="WP_091784520.1">
    <property type="nucleotide sequence ID" value="NZ_FNDI01000019.1"/>
</dbReference>
<dbReference type="NCBIfam" id="NF006056">
    <property type="entry name" value="PRK08204.1"/>
    <property type="match status" value="1"/>
</dbReference>
<reference evidence="4" key="1">
    <citation type="submission" date="2016-10" db="EMBL/GenBank/DDBJ databases">
        <authorList>
            <person name="Varghese N."/>
            <person name="Submissions S."/>
        </authorList>
    </citation>
    <scope>NUCLEOTIDE SEQUENCE [LARGE SCALE GENOMIC DNA]</scope>
    <source>
        <strain evidence="4">YR281</strain>
    </source>
</reference>
<evidence type="ECO:0000256" key="2">
    <source>
        <dbReference type="ARBA" id="ARBA00022801"/>
    </source>
</evidence>
<sequence length="470" mass="51827">MNRKLIRDVWIVTNDERLGNIRKGSILIEKNTILAVGEDVLAPQDTEIIDGQGFIAIPGFVDAHKHLWQTALRGICADQTILGYFQLVREGLLAAYRQEDVRIGTYASALELINGGATAALDHAHCIISPEHADAAVEATLSSGLRGIWAYGYCPHSEEKTFHRHHDRIVDAKRVKSRYFSSEDQILRMGVAITEQNLLPFEFTEMEICSAIDMNVKWTGHTHCNNGPAPFTRGIHKLYAKGFLGPLSVLSHCNEFSYNDFCMIKEVGAHFVSTPDSEIYMGISKPTNFIDAISAGIDIALGTDTVTVMSADMFANMRLTMNFARHQVNHPAAAGFQSVPEQRVSVRDIFRWATINGAKALGIDHLVGSIVPGKRADIVLIDPTHPNLAPVIDPVFSLVMHGQVSNVDTVLIDGQIRKRGGHLVDVDLEKVGNELVASHEHLMDKRKTANSAVAEEVEGWTERLRRSAVA</sequence>
<dbReference type="SUPFAM" id="SSF51338">
    <property type="entry name" value="Composite domain of metallo-dependent hydrolases"/>
    <property type="match status" value="1"/>
</dbReference>
<evidence type="ECO:0000259" key="3">
    <source>
        <dbReference type="Pfam" id="PF01979"/>
    </source>
</evidence>
<keyword evidence="5" id="KW-1185">Reference proteome</keyword>
<dbReference type="InterPro" id="IPR006680">
    <property type="entry name" value="Amidohydro-rel"/>
</dbReference>
<dbReference type="SUPFAM" id="SSF51556">
    <property type="entry name" value="Metallo-dependent hydrolases"/>
    <property type="match status" value="1"/>
</dbReference>
<dbReference type="Gene3D" id="3.20.20.140">
    <property type="entry name" value="Metal-dependent hydrolases"/>
    <property type="match status" value="1"/>
</dbReference>
<evidence type="ECO:0000256" key="1">
    <source>
        <dbReference type="ARBA" id="ARBA00006745"/>
    </source>
</evidence>
<proteinExistence type="inferred from homology"/>
<dbReference type="EMBL" id="FNDI01000019">
    <property type="protein sequence ID" value="SDI57711.1"/>
    <property type="molecule type" value="Genomic_DNA"/>
</dbReference>
<comment type="similarity">
    <text evidence="1">Belongs to the metallo-dependent hydrolases superfamily. ATZ/TRZ family.</text>
</comment>
<dbReference type="InterPro" id="IPR050287">
    <property type="entry name" value="MTA/SAH_deaminase"/>
</dbReference>
<protein>
    <submittedName>
        <fullName evidence="4">Cytosine/adenosine deaminase</fullName>
    </submittedName>
</protein>
<dbReference type="Proteomes" id="UP000198900">
    <property type="component" value="Unassembled WGS sequence"/>
</dbReference>
<gene>
    <name evidence="4" type="ORF">SAMN04487926_119139</name>
</gene>
<dbReference type="InterPro" id="IPR032466">
    <property type="entry name" value="Metal_Hydrolase"/>
</dbReference>
<keyword evidence="2" id="KW-0378">Hydrolase</keyword>
<dbReference type="GO" id="GO:0016810">
    <property type="term" value="F:hydrolase activity, acting on carbon-nitrogen (but not peptide) bonds"/>
    <property type="evidence" value="ECO:0007669"/>
    <property type="project" value="InterPro"/>
</dbReference>
<accession>A0A7Z7BBJ6</accession>
<dbReference type="AlphaFoldDB" id="A0A7Z7BBJ6"/>
<feature type="domain" description="Amidohydrolase-related" evidence="3">
    <location>
        <begin position="55"/>
        <end position="416"/>
    </location>
</feature>
<evidence type="ECO:0000313" key="5">
    <source>
        <dbReference type="Proteomes" id="UP000198900"/>
    </source>
</evidence>
<dbReference type="PANTHER" id="PTHR43794:SF11">
    <property type="entry name" value="AMIDOHYDROLASE-RELATED DOMAIN-CONTAINING PROTEIN"/>
    <property type="match status" value="1"/>
</dbReference>
<dbReference type="Gene3D" id="2.30.40.10">
    <property type="entry name" value="Urease, subunit C, domain 1"/>
    <property type="match status" value="1"/>
</dbReference>